<accession>A0A645B3L9</accession>
<evidence type="ECO:0000313" key="1">
    <source>
        <dbReference type="EMBL" id="MPM60025.1"/>
    </source>
</evidence>
<reference evidence="1" key="1">
    <citation type="submission" date="2019-08" db="EMBL/GenBank/DDBJ databases">
        <authorList>
            <person name="Kucharzyk K."/>
            <person name="Murdoch R.W."/>
            <person name="Higgins S."/>
            <person name="Loffler F."/>
        </authorList>
    </citation>
    <scope>NUCLEOTIDE SEQUENCE</scope>
</reference>
<gene>
    <name evidence="1" type="ORF">SDC9_106872</name>
</gene>
<name>A0A645B3L9_9ZZZZ</name>
<sequence>MLLHQGDQIFIAEGQRRDDIYRVRLEALGKQLLQVVRGGSRGCLLALLRFEGYDVFAALQLHRGNLVVHNELLEFVVLQLLGFRAGVHGGKLVYKNGEYQRPYDNGDDAHIILIVV</sequence>
<dbReference type="AlphaFoldDB" id="A0A645B3L9"/>
<dbReference type="EMBL" id="VSSQ01017586">
    <property type="protein sequence ID" value="MPM60025.1"/>
    <property type="molecule type" value="Genomic_DNA"/>
</dbReference>
<protein>
    <submittedName>
        <fullName evidence="1">Uncharacterized protein</fullName>
    </submittedName>
</protein>
<organism evidence="1">
    <name type="scientific">bioreactor metagenome</name>
    <dbReference type="NCBI Taxonomy" id="1076179"/>
    <lineage>
        <taxon>unclassified sequences</taxon>
        <taxon>metagenomes</taxon>
        <taxon>ecological metagenomes</taxon>
    </lineage>
</organism>
<proteinExistence type="predicted"/>
<comment type="caution">
    <text evidence="1">The sequence shown here is derived from an EMBL/GenBank/DDBJ whole genome shotgun (WGS) entry which is preliminary data.</text>
</comment>